<dbReference type="Pfam" id="PF13186">
    <property type="entry name" value="SPASM"/>
    <property type="match status" value="1"/>
</dbReference>
<dbReference type="AlphaFoldDB" id="A0A561EZA3"/>
<evidence type="ECO:0000256" key="2">
    <source>
        <dbReference type="ARBA" id="ARBA00022485"/>
    </source>
</evidence>
<dbReference type="InterPro" id="IPR050377">
    <property type="entry name" value="Radical_SAM_PqqE_MftC-like"/>
</dbReference>
<dbReference type="SFLD" id="SFLDG01067">
    <property type="entry name" value="SPASM/twitch_domain_containing"/>
    <property type="match status" value="1"/>
</dbReference>
<dbReference type="NCBIfam" id="TIGR04085">
    <property type="entry name" value="rSAM_more_4Fe4S"/>
    <property type="match status" value="1"/>
</dbReference>
<dbReference type="OrthoDB" id="3860709at2"/>
<evidence type="ECO:0000256" key="4">
    <source>
        <dbReference type="ARBA" id="ARBA00022723"/>
    </source>
</evidence>
<dbReference type="SFLD" id="SFLDG01386">
    <property type="entry name" value="main_SPASM_domain-containing"/>
    <property type="match status" value="1"/>
</dbReference>
<keyword evidence="6" id="KW-0411">Iron-sulfur</keyword>
<evidence type="ECO:0000256" key="1">
    <source>
        <dbReference type="ARBA" id="ARBA00001966"/>
    </source>
</evidence>
<dbReference type="GO" id="GO:0046872">
    <property type="term" value="F:metal ion binding"/>
    <property type="evidence" value="ECO:0007669"/>
    <property type="project" value="UniProtKB-KW"/>
</dbReference>
<dbReference type="InterPro" id="IPR058240">
    <property type="entry name" value="rSAM_sf"/>
</dbReference>
<dbReference type="SUPFAM" id="SSF102114">
    <property type="entry name" value="Radical SAM enzymes"/>
    <property type="match status" value="1"/>
</dbReference>
<keyword evidence="4" id="KW-0479">Metal-binding</keyword>
<dbReference type="InterPro" id="IPR007197">
    <property type="entry name" value="rSAM"/>
</dbReference>
<dbReference type="CDD" id="cd01335">
    <property type="entry name" value="Radical_SAM"/>
    <property type="match status" value="1"/>
</dbReference>
<dbReference type="InterPro" id="IPR054666">
    <property type="entry name" value="Sacti_mat_StsB"/>
</dbReference>
<keyword evidence="9" id="KW-1185">Reference proteome</keyword>
<dbReference type="PROSITE" id="PS51918">
    <property type="entry name" value="RADICAL_SAM"/>
    <property type="match status" value="1"/>
</dbReference>
<dbReference type="Gene3D" id="3.20.20.70">
    <property type="entry name" value="Aldolase class I"/>
    <property type="match status" value="1"/>
</dbReference>
<dbReference type="GO" id="GO:0051539">
    <property type="term" value="F:4 iron, 4 sulfur cluster binding"/>
    <property type="evidence" value="ECO:0007669"/>
    <property type="project" value="UniProtKB-KW"/>
</dbReference>
<dbReference type="GO" id="GO:0032324">
    <property type="term" value="P:molybdopterin cofactor biosynthetic process"/>
    <property type="evidence" value="ECO:0007669"/>
    <property type="project" value="UniProtKB-ARBA"/>
</dbReference>
<dbReference type="EMBL" id="VIVR01000001">
    <property type="protein sequence ID" value="TWE20942.1"/>
    <property type="molecule type" value="Genomic_DNA"/>
</dbReference>
<dbReference type="PANTHER" id="PTHR11228">
    <property type="entry name" value="RADICAL SAM DOMAIN PROTEIN"/>
    <property type="match status" value="1"/>
</dbReference>
<gene>
    <name evidence="8" type="ORF">FB465_6102</name>
</gene>
<comment type="caution">
    <text evidence="8">The sequence shown here is derived from an EMBL/GenBank/DDBJ whole genome shotgun (WGS) entry which is preliminary data.</text>
</comment>
<dbReference type="Pfam" id="PF04055">
    <property type="entry name" value="Radical_SAM"/>
    <property type="match status" value="1"/>
</dbReference>
<dbReference type="InterPro" id="IPR013785">
    <property type="entry name" value="Aldolase_TIM"/>
</dbReference>
<proteinExistence type="predicted"/>
<dbReference type="PANTHER" id="PTHR11228:SF35">
    <property type="entry name" value="MOLYBDENUM COFACTOR BIOSYNTHESIS PROTEIN A-RELATED"/>
    <property type="match status" value="1"/>
</dbReference>
<reference evidence="8 9" key="1">
    <citation type="submission" date="2019-06" db="EMBL/GenBank/DDBJ databases">
        <title>Sequencing the genomes of 1000 actinobacteria strains.</title>
        <authorList>
            <person name="Klenk H.-P."/>
        </authorList>
    </citation>
    <scope>NUCLEOTIDE SEQUENCE [LARGE SCALE GENOMIC DNA]</scope>
    <source>
        <strain evidence="8 9">DSM 41649</strain>
    </source>
</reference>
<dbReference type="SFLD" id="SFLDS00029">
    <property type="entry name" value="Radical_SAM"/>
    <property type="match status" value="1"/>
</dbReference>
<dbReference type="GO" id="GO:0003824">
    <property type="term" value="F:catalytic activity"/>
    <property type="evidence" value="ECO:0007669"/>
    <property type="project" value="InterPro"/>
</dbReference>
<dbReference type="InterPro" id="IPR000385">
    <property type="entry name" value="MoaA_NifB_PqqE_Fe-S-bd_CS"/>
</dbReference>
<evidence type="ECO:0000313" key="8">
    <source>
        <dbReference type="EMBL" id="TWE20942.1"/>
    </source>
</evidence>
<keyword evidence="2" id="KW-0004">4Fe-4S</keyword>
<evidence type="ECO:0000313" key="9">
    <source>
        <dbReference type="Proteomes" id="UP000318416"/>
    </source>
</evidence>
<feature type="domain" description="Radical SAM core" evidence="7">
    <location>
        <begin position="91"/>
        <end position="308"/>
    </location>
</feature>
<dbReference type="NCBIfam" id="NF045574">
    <property type="entry name" value="sacti_mat_StsB"/>
    <property type="match status" value="1"/>
</dbReference>
<organism evidence="8 9">
    <name type="scientific">Kitasatospora atroaurantiaca</name>
    <dbReference type="NCBI Taxonomy" id="285545"/>
    <lineage>
        <taxon>Bacteria</taxon>
        <taxon>Bacillati</taxon>
        <taxon>Actinomycetota</taxon>
        <taxon>Actinomycetes</taxon>
        <taxon>Kitasatosporales</taxon>
        <taxon>Streptomycetaceae</taxon>
        <taxon>Kitasatospora</taxon>
    </lineage>
</organism>
<dbReference type="InterPro" id="IPR006638">
    <property type="entry name" value="Elp3/MiaA/NifB-like_rSAM"/>
</dbReference>
<comment type="cofactor">
    <cofactor evidence="1">
        <name>[4Fe-4S] cluster</name>
        <dbReference type="ChEBI" id="CHEBI:49883"/>
    </cofactor>
</comment>
<dbReference type="PROSITE" id="PS01305">
    <property type="entry name" value="MOAA_NIFB_PQQE"/>
    <property type="match status" value="1"/>
</dbReference>
<dbReference type="SMART" id="SM00729">
    <property type="entry name" value="Elp3"/>
    <property type="match status" value="1"/>
</dbReference>
<dbReference type="Proteomes" id="UP000318416">
    <property type="component" value="Unassembled WGS sequence"/>
</dbReference>
<evidence type="ECO:0000256" key="5">
    <source>
        <dbReference type="ARBA" id="ARBA00023004"/>
    </source>
</evidence>
<protein>
    <submittedName>
        <fullName evidence="8">Radical SAM protein with 4Fe4S-binding SPASM domain</fullName>
    </submittedName>
</protein>
<keyword evidence="3" id="KW-0949">S-adenosyl-L-methionine</keyword>
<accession>A0A561EZA3</accession>
<evidence type="ECO:0000256" key="6">
    <source>
        <dbReference type="ARBA" id="ARBA00023014"/>
    </source>
</evidence>
<dbReference type="RefSeq" id="WP_145795609.1">
    <property type="nucleotide sequence ID" value="NZ_BAAABR010000047.1"/>
</dbReference>
<keyword evidence="5" id="KW-0408">Iron</keyword>
<dbReference type="InterPro" id="IPR023885">
    <property type="entry name" value="4Fe4S-binding_SPASM_dom"/>
</dbReference>
<name>A0A561EZA3_9ACTN</name>
<evidence type="ECO:0000259" key="7">
    <source>
        <dbReference type="PROSITE" id="PS51918"/>
    </source>
</evidence>
<evidence type="ECO:0000256" key="3">
    <source>
        <dbReference type="ARBA" id="ARBA00022691"/>
    </source>
</evidence>
<sequence>MKLLEQWDDLVVPEDLVYFRHDEDRLVTNPELAAWCLLNESEAGVLGSLARRVAPDPSWADTAGLERTLAKLVLNWIVYLPGRRPVVRAPEPQLTTVYYAITDGCNLRCPYCYASSEKALPGELNTAESLDLVDQIADMGVQQMIFTGGEPMLRRDLFEVAQHARDRGLAVHMITNGTTIRKLETAQRVADIFTLVTVSVDGGTAELHERTRGKGTFARTANGLRLLNQAGVIPTINHVVTPDNVDALDRLCEFVDDLKINRVRLMYHSDLGRAATDGYDFGWTEFQRTQEFFWTHPMADKLLPEGPRASKPCSIKGNCGMGGNEIYVNSLGDVYPCKLVTEQIHKAGNIRTQRLTELFAHPLLADMRRNSVFSGDNLQDCRRCYIRGACGGGCRAYHMAETGDVHRNGRHLCRILRHSMVSSLWQANGVTGRELSTRQDEMFRPHLVRDDSVHPVYEDWKPAGRRLLPLAN</sequence>